<feature type="compositionally biased region" description="Basic residues" evidence="1">
    <location>
        <begin position="42"/>
        <end position="52"/>
    </location>
</feature>
<dbReference type="EMBL" id="AFYH01103983">
    <property type="status" value="NOT_ANNOTATED_CDS"/>
    <property type="molecule type" value="Genomic_DNA"/>
</dbReference>
<evidence type="ECO:0000259" key="2">
    <source>
        <dbReference type="Pfam" id="PF15477"/>
    </source>
</evidence>
<dbReference type="PANTHER" id="PTHR22426">
    <property type="entry name" value="ARGININE_SERINE-RICH COILED-COIL PROTEIN 2"/>
    <property type="match status" value="1"/>
</dbReference>
<dbReference type="EMBL" id="AFYH01103984">
    <property type="status" value="NOT_ANNOTATED_CDS"/>
    <property type="molecule type" value="Genomic_DNA"/>
</dbReference>
<dbReference type="Bgee" id="ENSLACG00000012154">
    <property type="expression patterns" value="Expressed in muscle tissue and 6 other cell types or tissues"/>
</dbReference>
<feature type="domain" description="Small acidic protein-like" evidence="2">
    <location>
        <begin position="114"/>
        <end position="186"/>
    </location>
</feature>
<evidence type="ECO:0000256" key="1">
    <source>
        <dbReference type="SAM" id="MobiDB-lite"/>
    </source>
</evidence>
<dbReference type="HOGENOM" id="CLU_048750_1_0_1"/>
<organism evidence="3 4">
    <name type="scientific">Latimeria chalumnae</name>
    <name type="common">Coelacanth</name>
    <dbReference type="NCBI Taxonomy" id="7897"/>
    <lineage>
        <taxon>Eukaryota</taxon>
        <taxon>Metazoa</taxon>
        <taxon>Chordata</taxon>
        <taxon>Craniata</taxon>
        <taxon>Vertebrata</taxon>
        <taxon>Euteleostomi</taxon>
        <taxon>Coelacanthiformes</taxon>
        <taxon>Coelacanthidae</taxon>
        <taxon>Latimeria</taxon>
    </lineage>
</organism>
<feature type="compositionally biased region" description="Polar residues" evidence="1">
    <location>
        <begin position="101"/>
        <end position="110"/>
    </location>
</feature>
<reference evidence="3" key="2">
    <citation type="submission" date="2025-08" db="UniProtKB">
        <authorList>
            <consortium name="Ensembl"/>
        </authorList>
    </citation>
    <scope>IDENTIFICATION</scope>
</reference>
<dbReference type="GeneTree" id="ENSGT00500000044955"/>
<feature type="region of interest" description="Disordered" evidence="1">
    <location>
        <begin position="1"/>
        <end position="110"/>
    </location>
</feature>
<evidence type="ECO:0000313" key="3">
    <source>
        <dbReference type="Ensembl" id="ENSLACP00000013806.1"/>
    </source>
</evidence>
<dbReference type="AlphaFoldDB" id="H3AVY5"/>
<reference evidence="4" key="1">
    <citation type="submission" date="2011-08" db="EMBL/GenBank/DDBJ databases">
        <title>The draft genome of Latimeria chalumnae.</title>
        <authorList>
            <person name="Di Palma F."/>
            <person name="Alfoldi J."/>
            <person name="Johnson J."/>
            <person name="Berlin A."/>
            <person name="Gnerre S."/>
            <person name="Jaffe D."/>
            <person name="MacCallum I."/>
            <person name="Young S."/>
            <person name="Walker B.J."/>
            <person name="Lander E."/>
            <person name="Lindblad-Toh K."/>
        </authorList>
    </citation>
    <scope>NUCLEOTIDE SEQUENCE [LARGE SCALE GENOMIC DNA]</scope>
    <source>
        <strain evidence="4">Wild caught</strain>
    </source>
</reference>
<accession>H3AVY5</accession>
<dbReference type="InParanoid" id="H3AVY5"/>
<dbReference type="PANTHER" id="PTHR22426:SF1">
    <property type="entry name" value="LYSINE-RICH NUCLEOLAR PROTEIN 1"/>
    <property type="match status" value="1"/>
</dbReference>
<keyword evidence="4" id="KW-1185">Reference proteome</keyword>
<proteinExistence type="predicted"/>
<sequence>MAKWEEDPKGLSRSDVEGSPGSKISKKKVKVEEEPTAEPVKKQKKDKLKKRSKTDGHQEDEEDVELVEVKRGNMDEVTIDQTRRRALQEEVDRESGRTKGSDINSTTASKFGQWDTATFQSSEQQQKFLRLMGGLKKSSRSPELGGRLRKHVMALNQTEENTLNQSLKLQFEKAMNIRQRRGVGLGFQPVESKKFFIDTSASRSIKFD</sequence>
<name>H3AVY5_LATCH</name>
<dbReference type="Proteomes" id="UP000008672">
    <property type="component" value="Unassembled WGS sequence"/>
</dbReference>
<dbReference type="EMBL" id="AFYH01103980">
    <property type="status" value="NOT_ANNOTATED_CDS"/>
    <property type="molecule type" value="Genomic_DNA"/>
</dbReference>
<dbReference type="Pfam" id="PF15477">
    <property type="entry name" value="SMAP"/>
    <property type="match status" value="1"/>
</dbReference>
<dbReference type="STRING" id="7897.ENSLACP00000013806"/>
<dbReference type="EMBL" id="AFYH01103981">
    <property type="status" value="NOT_ANNOTATED_CDS"/>
    <property type="molecule type" value="Genomic_DNA"/>
</dbReference>
<dbReference type="Ensembl" id="ENSLACT00000013903.1">
    <property type="protein sequence ID" value="ENSLACP00000013806.1"/>
    <property type="gene ID" value="ENSLACG00000012154.1"/>
</dbReference>
<feature type="compositionally biased region" description="Basic and acidic residues" evidence="1">
    <location>
        <begin position="1"/>
        <end position="16"/>
    </location>
</feature>
<dbReference type="EMBL" id="AFYH01103982">
    <property type="status" value="NOT_ANNOTATED_CDS"/>
    <property type="molecule type" value="Genomic_DNA"/>
</dbReference>
<protein>
    <recommendedName>
        <fullName evidence="2">Small acidic protein-like domain-containing protein</fullName>
    </recommendedName>
</protein>
<reference evidence="3" key="3">
    <citation type="submission" date="2025-09" db="UniProtKB">
        <authorList>
            <consortium name="Ensembl"/>
        </authorList>
    </citation>
    <scope>IDENTIFICATION</scope>
</reference>
<feature type="compositionally biased region" description="Basic and acidic residues" evidence="1">
    <location>
        <begin position="81"/>
        <end position="100"/>
    </location>
</feature>
<dbReference type="eggNOG" id="ENOG502S1WB">
    <property type="taxonomic scope" value="Eukaryota"/>
</dbReference>
<evidence type="ECO:0000313" key="4">
    <source>
        <dbReference type="Proteomes" id="UP000008672"/>
    </source>
</evidence>
<dbReference type="EMBL" id="AFYH01103979">
    <property type="status" value="NOT_ANNOTATED_CDS"/>
    <property type="molecule type" value="Genomic_DNA"/>
</dbReference>
<dbReference type="InterPro" id="IPR028124">
    <property type="entry name" value="SMAP_dom"/>
</dbReference>